<dbReference type="EMBL" id="UZAK01050247">
    <property type="protein sequence ID" value="VDP79729.1"/>
    <property type="molecule type" value="Genomic_DNA"/>
</dbReference>
<evidence type="ECO:0000313" key="3">
    <source>
        <dbReference type="WBParaSite" id="SCUD_0002266901-mRNA-1"/>
    </source>
</evidence>
<proteinExistence type="predicted"/>
<dbReference type="STRING" id="6186.A0A183L5Q0"/>
<accession>A0A183L5Q0</accession>
<reference evidence="1 2" key="2">
    <citation type="submission" date="2018-11" db="EMBL/GenBank/DDBJ databases">
        <authorList>
            <consortium name="Pathogen Informatics"/>
        </authorList>
    </citation>
    <scope>NUCLEOTIDE SEQUENCE [LARGE SCALE GENOMIC DNA]</scope>
    <source>
        <strain evidence="1">Dakar</strain>
        <strain evidence="2">Dakar, Senegal</strain>
    </source>
</reference>
<dbReference type="Proteomes" id="UP000279833">
    <property type="component" value="Unassembled WGS sequence"/>
</dbReference>
<evidence type="ECO:0000313" key="2">
    <source>
        <dbReference type="Proteomes" id="UP000279833"/>
    </source>
</evidence>
<keyword evidence="2" id="KW-1185">Reference proteome</keyword>
<protein>
    <submittedName>
        <fullName evidence="3">Nanog homeobox</fullName>
    </submittedName>
</protein>
<organism evidence="3">
    <name type="scientific">Schistosoma curassoni</name>
    <dbReference type="NCBI Taxonomy" id="6186"/>
    <lineage>
        <taxon>Eukaryota</taxon>
        <taxon>Metazoa</taxon>
        <taxon>Spiralia</taxon>
        <taxon>Lophotrochozoa</taxon>
        <taxon>Platyhelminthes</taxon>
        <taxon>Trematoda</taxon>
        <taxon>Digenea</taxon>
        <taxon>Strigeidida</taxon>
        <taxon>Schistosomatoidea</taxon>
        <taxon>Schistosomatidae</taxon>
        <taxon>Schistosoma</taxon>
    </lineage>
</organism>
<evidence type="ECO:0000313" key="1">
    <source>
        <dbReference type="EMBL" id="VDP79729.1"/>
    </source>
</evidence>
<dbReference type="AlphaFoldDB" id="A0A183L5Q0"/>
<name>A0A183L5Q0_9TREM</name>
<gene>
    <name evidence="1" type="ORF">SCUD_LOCUS22666</name>
</gene>
<reference evidence="3" key="1">
    <citation type="submission" date="2016-06" db="UniProtKB">
        <authorList>
            <consortium name="WormBaseParasite"/>
        </authorList>
    </citation>
    <scope>IDENTIFICATION</scope>
</reference>
<sequence>MQTHAWLQASPALKVSSSYGVDLAGLSPDPLPGSTDEDENSGKYFNSDYLSYTYVSMYNNFYYYLTYEAANYC</sequence>
<dbReference type="WBParaSite" id="SCUD_0002266901-mRNA-1">
    <property type="protein sequence ID" value="SCUD_0002266901-mRNA-1"/>
    <property type="gene ID" value="SCUD_0002266901"/>
</dbReference>